<gene>
    <name evidence="4" type="ORF">MSG_02842</name>
</gene>
<dbReference type="PANTHER" id="PTHR24421:SF56">
    <property type="entry name" value="OXYGEN SENSOR HISTIDINE KINASE RESPONSE REGULATOR DOST"/>
    <property type="match status" value="1"/>
</dbReference>
<accession>A0A1Z4EJ96</accession>
<evidence type="ECO:0000313" key="5">
    <source>
        <dbReference type="Proteomes" id="UP000217736"/>
    </source>
</evidence>
<keyword evidence="2" id="KW-0418">Kinase</keyword>
<dbReference type="SUPFAM" id="SSF55781">
    <property type="entry name" value="GAF domain-like"/>
    <property type="match status" value="2"/>
</dbReference>
<evidence type="ECO:0000313" key="4">
    <source>
        <dbReference type="EMBL" id="BAX92986.1"/>
    </source>
</evidence>
<reference evidence="5" key="1">
    <citation type="submission" date="2017-06" db="EMBL/GenBank/DDBJ databases">
        <title>Complete Genome Sequence of Mycobacterium shigaense.</title>
        <authorList>
            <person name="Fukano H."/>
            <person name="Yoshida M."/>
            <person name="Kazumi Y."/>
            <person name="Ogura Y."/>
            <person name="Mitarai S."/>
            <person name="Hayashi T."/>
            <person name="Hoshino Y."/>
        </authorList>
    </citation>
    <scope>NUCLEOTIDE SEQUENCE [LARGE SCALE GENOMIC DNA]</scope>
    <source>
        <strain evidence="5">UN-152</strain>
    </source>
</reference>
<dbReference type="InterPro" id="IPR029016">
    <property type="entry name" value="GAF-like_dom_sf"/>
</dbReference>
<dbReference type="GO" id="GO:0000155">
    <property type="term" value="F:phosphorelay sensor kinase activity"/>
    <property type="evidence" value="ECO:0007669"/>
    <property type="project" value="InterPro"/>
</dbReference>
<dbReference type="InterPro" id="IPR011712">
    <property type="entry name" value="Sig_transdc_His_kin_sub3_dim/P"/>
</dbReference>
<proteinExistence type="predicted"/>
<sequence>MHGNEAIAAHERCRPVAGEDRESAFADLGKPELVGRLHRQLDELLAARDQMEQLLQAIIEIGSHVDLDATLRRIVAAAIDLTGANYGALATRDDDGRIVTFVHAGMAADTVREIGRLPVGKGVLGLALRPAEVLRLDDMNMHPAAVGFPEHHPPMRAFLGVPIAIRGAVFGTLYVTDDRPGRVFTDSHETAVNALASAAAVAIDNAQLFDRLRASAAWIQASREITTALLSGADPDSGILRLIAERAMELTEAEQAILLVPALTDGDPDDTDALVVATAVGVHADDVIGQQVPISDSTSGTVFRTGTPVITDSLRHPIPAFTDVGQRPAIVFPLRTRDGITGVIAVARNIDSAPFDPSYLDSVGDFAAHAAVALQLATNRDRERELGILADRERIAHELHDHVIQRLFAAGLDLQGALARSRSPEMTDRLTAAVDNLQSTIGDIRAAGFRLGARSGPSKTLAHRMRQLVAELTAGQDVAVTVQTSGTLASVGSELAEHAAAVTAQAISNAMRDPSASRLTVAVTAGDMFVLEIIDDGDGQRHGDLTDLHHRAEQLGGTCRIAAPPDGGTHVTWATPLTS</sequence>
<organism evidence="4 5">
    <name type="scientific">Mycobacterium shigaense</name>
    <dbReference type="NCBI Taxonomy" id="722731"/>
    <lineage>
        <taxon>Bacteria</taxon>
        <taxon>Bacillati</taxon>
        <taxon>Actinomycetota</taxon>
        <taxon>Actinomycetes</taxon>
        <taxon>Mycobacteriales</taxon>
        <taxon>Mycobacteriaceae</taxon>
        <taxon>Mycobacterium</taxon>
        <taxon>Mycobacterium simiae complex</taxon>
    </lineage>
</organism>
<evidence type="ECO:0000256" key="3">
    <source>
        <dbReference type="ARBA" id="ARBA00023012"/>
    </source>
</evidence>
<dbReference type="InterPro" id="IPR003018">
    <property type="entry name" value="GAF"/>
</dbReference>
<dbReference type="InterPro" id="IPR036890">
    <property type="entry name" value="HATPase_C_sf"/>
</dbReference>
<dbReference type="GO" id="GO:0016020">
    <property type="term" value="C:membrane"/>
    <property type="evidence" value="ECO:0007669"/>
    <property type="project" value="InterPro"/>
</dbReference>
<dbReference type="PANTHER" id="PTHR24421">
    <property type="entry name" value="NITRATE/NITRITE SENSOR PROTEIN NARX-RELATED"/>
    <property type="match status" value="1"/>
</dbReference>
<dbReference type="Gene3D" id="3.30.565.10">
    <property type="entry name" value="Histidine kinase-like ATPase, C-terminal domain"/>
    <property type="match status" value="1"/>
</dbReference>
<dbReference type="Gene3D" id="3.30.450.40">
    <property type="match status" value="2"/>
</dbReference>
<protein>
    <submittedName>
        <fullName evidence="4">Diguanylate cyclase</fullName>
    </submittedName>
</protein>
<dbReference type="Pfam" id="PF07730">
    <property type="entry name" value="HisKA_3"/>
    <property type="match status" value="1"/>
</dbReference>
<dbReference type="KEGG" id="mshg:MSG_02842"/>
<dbReference type="Gene3D" id="1.20.5.1930">
    <property type="match status" value="1"/>
</dbReference>
<evidence type="ECO:0000256" key="2">
    <source>
        <dbReference type="ARBA" id="ARBA00022777"/>
    </source>
</evidence>
<dbReference type="GO" id="GO:0046983">
    <property type="term" value="F:protein dimerization activity"/>
    <property type="evidence" value="ECO:0007669"/>
    <property type="project" value="InterPro"/>
</dbReference>
<dbReference type="Proteomes" id="UP000217736">
    <property type="component" value="Chromosome"/>
</dbReference>
<dbReference type="AlphaFoldDB" id="A0A1Z4EJ96"/>
<dbReference type="InterPro" id="IPR050482">
    <property type="entry name" value="Sensor_HK_TwoCompSys"/>
</dbReference>
<keyword evidence="1" id="KW-0808">Transferase</keyword>
<dbReference type="OrthoDB" id="5241249at2"/>
<dbReference type="SUPFAM" id="SSF55874">
    <property type="entry name" value="ATPase domain of HSP90 chaperone/DNA topoisomerase II/histidine kinase"/>
    <property type="match status" value="1"/>
</dbReference>
<dbReference type="SMART" id="SM00065">
    <property type="entry name" value="GAF"/>
    <property type="match status" value="2"/>
</dbReference>
<dbReference type="Pfam" id="PF13185">
    <property type="entry name" value="GAF_2"/>
    <property type="match status" value="2"/>
</dbReference>
<dbReference type="EMBL" id="AP018164">
    <property type="protein sequence ID" value="BAX92986.1"/>
    <property type="molecule type" value="Genomic_DNA"/>
</dbReference>
<name>A0A1Z4EJ96_9MYCO</name>
<keyword evidence="5" id="KW-1185">Reference proteome</keyword>
<keyword evidence="3" id="KW-0902">Two-component regulatory system</keyword>
<evidence type="ECO:0000256" key="1">
    <source>
        <dbReference type="ARBA" id="ARBA00022679"/>
    </source>
</evidence>